<reference evidence="2 3" key="1">
    <citation type="submission" date="2017-10" db="EMBL/GenBank/DDBJ databases">
        <title>Effective Description of Clostridium neonatale sp. nov. linked to necrotizing enterocolitis in neonates and a clarification of species assignable to the genus Clostridium (Prazmowski 1880) emend. Lawson and Rainey 2016.</title>
        <authorList>
            <person name="Bernard K."/>
            <person name="Burdz T."/>
            <person name="Wiebe D."/>
            <person name="Balcewich B."/>
            <person name="Alfa M."/>
            <person name="Bernier A.-M."/>
        </authorList>
    </citation>
    <scope>NUCLEOTIDE SEQUENCE [LARGE SCALE GENOMIC DNA]</scope>
    <source>
        <strain evidence="2 3">LCDC99A005</strain>
    </source>
</reference>
<dbReference type="InterPro" id="IPR012341">
    <property type="entry name" value="6hp_glycosidase-like_sf"/>
</dbReference>
<protein>
    <recommendedName>
        <fullName evidence="1">Spermatogenesis-associated protein 20-like TRX domain-containing protein</fullName>
    </recommendedName>
</protein>
<dbReference type="CDD" id="cd02955">
    <property type="entry name" value="SSP411"/>
    <property type="match status" value="1"/>
</dbReference>
<name>A0A2A7MHX5_9CLOT</name>
<evidence type="ECO:0000313" key="2">
    <source>
        <dbReference type="EMBL" id="PEG31073.1"/>
    </source>
</evidence>
<accession>A0A2A7MHX5</accession>
<dbReference type="SUPFAM" id="SSF48208">
    <property type="entry name" value="Six-hairpin glycosidases"/>
    <property type="match status" value="1"/>
</dbReference>
<dbReference type="PANTHER" id="PTHR42899">
    <property type="entry name" value="SPERMATOGENESIS-ASSOCIATED PROTEIN 20"/>
    <property type="match status" value="1"/>
</dbReference>
<keyword evidence="3" id="KW-1185">Reference proteome</keyword>
<proteinExistence type="predicted"/>
<sequence>MMQQENKSNRLINEKSPYLIQHAYNPINWYPWGEEAFEDAKKEDKPIFLSIGYSTCHWCHVMAHESFEDENVAAILNKFFISIKLDREERPDVDSVYMTVCQALTGSGGWPLTIIMTTDQKPFFAGTYFPKTSRYGMPGLIEILESVATQWKNSKEKLINSSDNILKELGKFFVSESNDTKLSEKNLKNGYNQLLKSFDIKYGGFSPAPKFPTPHKLMFLLRYYKMYDETNALEMVETTLGSMYRGGLFDHIGYGFSRYSTDDKYLVPHFEKMLYDNALLVIAYLEAYEITKNPLYKDISIKSLEYVFRELTSNEGGFYCAQDADSEGEEGKYYVFTPDEIKIILGEEDGNYFNEYYDITDEGNFEGKSIPNLIKNSNYNKKDEKIDVLAQNILDYRNERYSLHKDDKILTSWNGLMIAALSKAYKVLEDEKYLEYAKKAIDFIYNNLVDSKGRLFARYREKEAKYKAILDDYAFLTYGLIELYESSYEILYLKKAIDLTEAMIDLFFDEKNAGFFLYGKDSEKLIARPKELFDGAIPSGNSVAAYNLIRLARITGKSLFEEISKDVLDYIAGSIISEEINHSFFLIASSFALNKTKELICVIKDESEKEKIKDTLSDMQAFNLTVIIKNEENSSELEELIPYTKDYTLKDNKATYYLCEGNSCFPPTNNLNEILAKFHKIK</sequence>
<gene>
    <name evidence="2" type="ORF">CQ394_04935</name>
</gene>
<dbReference type="SUPFAM" id="SSF52833">
    <property type="entry name" value="Thioredoxin-like"/>
    <property type="match status" value="1"/>
</dbReference>
<dbReference type="InterPro" id="IPR004879">
    <property type="entry name" value="Ssp411-like_TRX"/>
</dbReference>
<dbReference type="InterPro" id="IPR036249">
    <property type="entry name" value="Thioredoxin-like_sf"/>
</dbReference>
<dbReference type="PIRSF" id="PIRSF006402">
    <property type="entry name" value="UCP006402_thioredoxin"/>
    <property type="match status" value="1"/>
</dbReference>
<dbReference type="PANTHER" id="PTHR42899:SF1">
    <property type="entry name" value="SPERMATOGENESIS-ASSOCIATED PROTEIN 20"/>
    <property type="match status" value="1"/>
</dbReference>
<dbReference type="InterPro" id="IPR024705">
    <property type="entry name" value="Ssp411"/>
</dbReference>
<organism evidence="2 3">
    <name type="scientific">Clostridium neonatale</name>
    <dbReference type="NCBI Taxonomy" id="137838"/>
    <lineage>
        <taxon>Bacteria</taxon>
        <taxon>Bacillati</taxon>
        <taxon>Bacillota</taxon>
        <taxon>Clostridia</taxon>
        <taxon>Eubacteriales</taxon>
        <taxon>Clostridiaceae</taxon>
        <taxon>Clostridium</taxon>
    </lineage>
</organism>
<dbReference type="OrthoDB" id="9762614at2"/>
<evidence type="ECO:0000259" key="1">
    <source>
        <dbReference type="Pfam" id="PF03190"/>
    </source>
</evidence>
<dbReference type="Gene3D" id="1.50.10.10">
    <property type="match status" value="1"/>
</dbReference>
<feature type="domain" description="Spermatogenesis-associated protein 20-like TRX" evidence="1">
    <location>
        <begin position="9"/>
        <end position="169"/>
    </location>
</feature>
<dbReference type="Proteomes" id="UP000220840">
    <property type="component" value="Unassembled WGS sequence"/>
</dbReference>
<dbReference type="Pfam" id="PF03190">
    <property type="entry name" value="Thioredox_DsbH"/>
    <property type="match status" value="1"/>
</dbReference>
<comment type="caution">
    <text evidence="2">The sequence shown here is derived from an EMBL/GenBank/DDBJ whole genome shotgun (WGS) entry which is preliminary data.</text>
</comment>
<dbReference type="Gene3D" id="3.40.30.10">
    <property type="entry name" value="Glutaredoxin"/>
    <property type="match status" value="1"/>
</dbReference>
<evidence type="ECO:0000313" key="3">
    <source>
        <dbReference type="Proteomes" id="UP000220840"/>
    </source>
</evidence>
<dbReference type="InterPro" id="IPR008928">
    <property type="entry name" value="6-hairpin_glycosidase_sf"/>
</dbReference>
<dbReference type="GO" id="GO:0005975">
    <property type="term" value="P:carbohydrate metabolic process"/>
    <property type="evidence" value="ECO:0007669"/>
    <property type="project" value="InterPro"/>
</dbReference>
<dbReference type="EMBL" id="PDCJ01000001">
    <property type="protein sequence ID" value="PEG31073.1"/>
    <property type="molecule type" value="Genomic_DNA"/>
</dbReference>
<dbReference type="STRING" id="137838.GCA_001458595_02453"/>
<dbReference type="AlphaFoldDB" id="A0A2A7MHX5"/>